<comment type="caution">
    <text evidence="7">The sequence shown here is derived from an EMBL/GenBank/DDBJ whole genome shotgun (WGS) entry which is preliminary data.</text>
</comment>
<dbReference type="Proteomes" id="UP000031599">
    <property type="component" value="Unassembled WGS sequence"/>
</dbReference>
<dbReference type="Gene3D" id="2.60.200.20">
    <property type="match status" value="1"/>
</dbReference>
<evidence type="ECO:0000256" key="2">
    <source>
        <dbReference type="ARBA" id="ARBA00022741"/>
    </source>
</evidence>
<dbReference type="PROSITE" id="PS50011">
    <property type="entry name" value="PROTEIN_KINASE_DOM"/>
    <property type="match status" value="1"/>
</dbReference>
<dbReference type="Pfam" id="PF00498">
    <property type="entry name" value="FHA"/>
    <property type="match status" value="1"/>
</dbReference>
<evidence type="ECO:0000256" key="4">
    <source>
        <dbReference type="ARBA" id="ARBA00022840"/>
    </source>
</evidence>
<keyword evidence="4" id="KW-0067">ATP-binding</keyword>
<dbReference type="SUPFAM" id="SSF56112">
    <property type="entry name" value="Protein kinase-like (PK-like)"/>
    <property type="match status" value="1"/>
</dbReference>
<dbReference type="GO" id="GO:0004674">
    <property type="term" value="F:protein serine/threonine kinase activity"/>
    <property type="evidence" value="ECO:0007669"/>
    <property type="project" value="UniProtKB-KW"/>
</dbReference>
<dbReference type="Gene3D" id="3.30.200.20">
    <property type="entry name" value="Phosphorylase Kinase, domain 1"/>
    <property type="match status" value="1"/>
</dbReference>
<dbReference type="CDD" id="cd00060">
    <property type="entry name" value="FHA"/>
    <property type="match status" value="1"/>
</dbReference>
<evidence type="ECO:0000256" key="1">
    <source>
        <dbReference type="ARBA" id="ARBA00022679"/>
    </source>
</evidence>
<dbReference type="AlphaFoldDB" id="A0A0C2CZN2"/>
<dbReference type="EMBL" id="JMCC02000038">
    <property type="protein sequence ID" value="KIG16441.1"/>
    <property type="molecule type" value="Genomic_DNA"/>
</dbReference>
<dbReference type="SUPFAM" id="SSF49879">
    <property type="entry name" value="SMAD/FHA domain"/>
    <property type="match status" value="1"/>
</dbReference>
<proteinExistence type="predicted"/>
<organism evidence="7 8">
    <name type="scientific">Enhygromyxa salina</name>
    <dbReference type="NCBI Taxonomy" id="215803"/>
    <lineage>
        <taxon>Bacteria</taxon>
        <taxon>Pseudomonadati</taxon>
        <taxon>Myxococcota</taxon>
        <taxon>Polyangia</taxon>
        <taxon>Nannocystales</taxon>
        <taxon>Nannocystaceae</taxon>
        <taxon>Enhygromyxa</taxon>
    </lineage>
</organism>
<protein>
    <submittedName>
        <fullName evidence="7">Serine/threonine protein kinase</fullName>
    </submittedName>
</protein>
<dbReference type="Pfam" id="PF00069">
    <property type="entry name" value="Pkinase"/>
    <property type="match status" value="1"/>
</dbReference>
<evidence type="ECO:0000313" key="8">
    <source>
        <dbReference type="Proteomes" id="UP000031599"/>
    </source>
</evidence>
<gene>
    <name evidence="7" type="ORF">DB30_04485</name>
</gene>
<accession>A0A0C2CZN2</accession>
<dbReference type="RefSeq" id="WP_052549724.1">
    <property type="nucleotide sequence ID" value="NZ_JMCC02000038.1"/>
</dbReference>
<dbReference type="SMART" id="SM00240">
    <property type="entry name" value="FHA"/>
    <property type="match status" value="1"/>
</dbReference>
<feature type="domain" description="FHA" evidence="5">
    <location>
        <begin position="329"/>
        <end position="378"/>
    </location>
</feature>
<sequence>MAECPHKRIRPLGEGAVGDVHLCVDVIDRRLVVVKWLRAEVHENSEAAVRFTREADLMLSMHLHGVIRVETWNVDDYGRTWMAMEFVDGLVPSAVIRPGDGWAVHRMLEGVGRSLDELHGDGVLHRDLKPDNVLLRNRPDGWEPVIIDLGIAKWLSEEAATTTGSVFGTPHYMSPEQFRDTKHVGPATDRYALAVLCYELLCGRPPFDGRNLPDLLQQHMNAPVPPLRVPIPAQAHENGSTLHGSEQRVVAAPNIDRFMEKAMAKDPRYRYSSSREQSDAFAQAAMADQLWAPPAQAQPLFSPLPMPVIQFSSPQDPTVKAFDVRKGPVVLGRHEACQFQVTSRRLSRLHACVYSHRGQLWIADLHSQNGTVYQGRSMTPGIPSPLPTDGSKASIRLYDREIIIQAIPGPAT</sequence>
<dbReference type="GO" id="GO:0005524">
    <property type="term" value="F:ATP binding"/>
    <property type="evidence" value="ECO:0007669"/>
    <property type="project" value="UniProtKB-KW"/>
</dbReference>
<dbReference type="Gene3D" id="1.10.510.10">
    <property type="entry name" value="Transferase(Phosphotransferase) domain 1"/>
    <property type="match status" value="1"/>
</dbReference>
<dbReference type="InterPro" id="IPR008271">
    <property type="entry name" value="Ser/Thr_kinase_AS"/>
</dbReference>
<keyword evidence="7" id="KW-0723">Serine/threonine-protein kinase</keyword>
<keyword evidence="1" id="KW-0808">Transferase</keyword>
<dbReference type="InterPro" id="IPR000253">
    <property type="entry name" value="FHA_dom"/>
</dbReference>
<evidence type="ECO:0000313" key="7">
    <source>
        <dbReference type="EMBL" id="KIG16441.1"/>
    </source>
</evidence>
<evidence type="ECO:0000256" key="3">
    <source>
        <dbReference type="ARBA" id="ARBA00022777"/>
    </source>
</evidence>
<keyword evidence="2" id="KW-0547">Nucleotide-binding</keyword>
<name>A0A0C2CZN2_9BACT</name>
<dbReference type="PANTHER" id="PTHR43289:SF6">
    <property type="entry name" value="SERINE_THREONINE-PROTEIN KINASE NEKL-3"/>
    <property type="match status" value="1"/>
</dbReference>
<feature type="domain" description="Protein kinase" evidence="6">
    <location>
        <begin position="6"/>
        <end position="282"/>
    </location>
</feature>
<dbReference type="SMART" id="SM00220">
    <property type="entry name" value="S_TKc"/>
    <property type="match status" value="1"/>
</dbReference>
<dbReference type="CDD" id="cd14014">
    <property type="entry name" value="STKc_PknB_like"/>
    <property type="match status" value="1"/>
</dbReference>
<evidence type="ECO:0000259" key="5">
    <source>
        <dbReference type="PROSITE" id="PS50006"/>
    </source>
</evidence>
<dbReference type="InterPro" id="IPR011009">
    <property type="entry name" value="Kinase-like_dom_sf"/>
</dbReference>
<dbReference type="PROSITE" id="PS50006">
    <property type="entry name" value="FHA_DOMAIN"/>
    <property type="match status" value="1"/>
</dbReference>
<reference evidence="7 8" key="1">
    <citation type="submission" date="2014-12" db="EMBL/GenBank/DDBJ databases">
        <title>Genome assembly of Enhygromyxa salina DSM 15201.</title>
        <authorList>
            <person name="Sharma G."/>
            <person name="Subramanian S."/>
        </authorList>
    </citation>
    <scope>NUCLEOTIDE SEQUENCE [LARGE SCALE GENOMIC DNA]</scope>
    <source>
        <strain evidence="7 8">DSM 15201</strain>
    </source>
</reference>
<evidence type="ECO:0000259" key="6">
    <source>
        <dbReference type="PROSITE" id="PS50011"/>
    </source>
</evidence>
<dbReference type="InterPro" id="IPR000719">
    <property type="entry name" value="Prot_kinase_dom"/>
</dbReference>
<dbReference type="PROSITE" id="PS00108">
    <property type="entry name" value="PROTEIN_KINASE_ST"/>
    <property type="match status" value="1"/>
</dbReference>
<dbReference type="PANTHER" id="PTHR43289">
    <property type="entry name" value="MITOGEN-ACTIVATED PROTEIN KINASE KINASE KINASE 20-RELATED"/>
    <property type="match status" value="1"/>
</dbReference>
<keyword evidence="3 7" id="KW-0418">Kinase</keyword>
<dbReference type="InterPro" id="IPR008984">
    <property type="entry name" value="SMAD_FHA_dom_sf"/>
</dbReference>